<proteinExistence type="predicted"/>
<dbReference type="EMBL" id="JAOTJD010000015">
    <property type="protein sequence ID" value="MFD3264228.1"/>
    <property type="molecule type" value="Genomic_DNA"/>
</dbReference>
<feature type="domain" description="N-acetyltransferase" evidence="2">
    <location>
        <begin position="2"/>
        <end position="164"/>
    </location>
</feature>
<evidence type="ECO:0000256" key="1">
    <source>
        <dbReference type="ARBA" id="ARBA00004924"/>
    </source>
</evidence>
<dbReference type="InterPro" id="IPR019432">
    <property type="entry name" value="Acyltransferase_MbtK/IucB-like"/>
</dbReference>
<dbReference type="Proteomes" id="UP001598130">
    <property type="component" value="Unassembled WGS sequence"/>
</dbReference>
<dbReference type="Gene3D" id="3.40.630.30">
    <property type="match status" value="1"/>
</dbReference>
<gene>
    <name evidence="3" type="ORF">OCL97_09680</name>
</gene>
<evidence type="ECO:0000259" key="2">
    <source>
        <dbReference type="PROSITE" id="PS51186"/>
    </source>
</evidence>
<sequence>MIAFRPLAAADFPMLTGWLAEPHVRRFVQKTPMTLEDVATKYGPRVRGEQPIICHVAQSDGADFGYLQAYRNRDWPDAADGQTDGISLDLHIGEPAFLGRGLGRAMLDAYVRGLALPHFAQTTAYIAHELANTAALACSKVVGFTPLREFVEDGEAMLLLRLKL</sequence>
<evidence type="ECO:0000313" key="3">
    <source>
        <dbReference type="EMBL" id="MFD3264228.1"/>
    </source>
</evidence>
<reference evidence="3 4" key="1">
    <citation type="submission" date="2022-09" db="EMBL/GenBank/DDBJ databases">
        <title>New species of Phenylobacterium.</title>
        <authorList>
            <person name="Mieszkin S."/>
        </authorList>
    </citation>
    <scope>NUCLEOTIDE SEQUENCE [LARGE SCALE GENOMIC DNA]</scope>
    <source>
        <strain evidence="3 4">HK31-G</strain>
    </source>
</reference>
<accession>A0ABW6CPN6</accession>
<dbReference type="InterPro" id="IPR016181">
    <property type="entry name" value="Acyl_CoA_acyltransferase"/>
</dbReference>
<organism evidence="3 4">
    <name type="scientific">Phenylobacterium ferrooxidans</name>
    <dbReference type="NCBI Taxonomy" id="2982689"/>
    <lineage>
        <taxon>Bacteria</taxon>
        <taxon>Pseudomonadati</taxon>
        <taxon>Pseudomonadota</taxon>
        <taxon>Alphaproteobacteria</taxon>
        <taxon>Caulobacterales</taxon>
        <taxon>Caulobacteraceae</taxon>
        <taxon>Phenylobacterium</taxon>
    </lineage>
</organism>
<dbReference type="RefSeq" id="WP_377369707.1">
    <property type="nucleotide sequence ID" value="NZ_JAOTJD010000015.1"/>
</dbReference>
<comment type="caution">
    <text evidence="3">The sequence shown here is derived from an EMBL/GenBank/DDBJ whole genome shotgun (WGS) entry which is preliminary data.</text>
</comment>
<dbReference type="SUPFAM" id="SSF55729">
    <property type="entry name" value="Acyl-CoA N-acyltransferases (Nat)"/>
    <property type="match status" value="1"/>
</dbReference>
<keyword evidence="4" id="KW-1185">Reference proteome</keyword>
<protein>
    <submittedName>
        <fullName evidence="3">Acetyltransferase</fullName>
    </submittedName>
</protein>
<evidence type="ECO:0000313" key="4">
    <source>
        <dbReference type="Proteomes" id="UP001598130"/>
    </source>
</evidence>
<dbReference type="Pfam" id="PF13523">
    <property type="entry name" value="Acetyltransf_8"/>
    <property type="match status" value="1"/>
</dbReference>
<dbReference type="PROSITE" id="PS51186">
    <property type="entry name" value="GNAT"/>
    <property type="match status" value="1"/>
</dbReference>
<name>A0ABW6CPN6_9CAUL</name>
<dbReference type="SMART" id="SM01006">
    <property type="entry name" value="AlcB"/>
    <property type="match status" value="1"/>
</dbReference>
<comment type="pathway">
    <text evidence="1">Siderophore biosynthesis.</text>
</comment>
<dbReference type="InterPro" id="IPR000182">
    <property type="entry name" value="GNAT_dom"/>
</dbReference>